<dbReference type="InterPro" id="IPR016181">
    <property type="entry name" value="Acyl_CoA_acyltransferase"/>
</dbReference>
<reference evidence="5" key="1">
    <citation type="journal article" date="2019" name="Int. J. Syst. Evol. Microbiol.">
        <title>The Global Catalogue of Microorganisms (GCM) 10K type strain sequencing project: providing services to taxonomists for standard genome sequencing and annotation.</title>
        <authorList>
            <consortium name="The Broad Institute Genomics Platform"/>
            <consortium name="The Broad Institute Genome Sequencing Center for Infectious Disease"/>
            <person name="Wu L."/>
            <person name="Ma J."/>
        </authorList>
    </citation>
    <scope>NUCLEOTIDE SEQUENCE [LARGE SCALE GENOMIC DNA]</scope>
    <source>
        <strain evidence="5">KCTC 42911</strain>
    </source>
</reference>
<evidence type="ECO:0000313" key="5">
    <source>
        <dbReference type="Proteomes" id="UP001595629"/>
    </source>
</evidence>
<accession>A0ABV7TI99</accession>
<gene>
    <name evidence="4" type="ORF">ACFORG_08650</name>
</gene>
<dbReference type="Gene3D" id="3.40.630.30">
    <property type="match status" value="1"/>
</dbReference>
<dbReference type="GO" id="GO:0016746">
    <property type="term" value="F:acyltransferase activity"/>
    <property type="evidence" value="ECO:0007669"/>
    <property type="project" value="UniProtKB-KW"/>
</dbReference>
<proteinExistence type="predicted"/>
<dbReference type="InterPro" id="IPR000182">
    <property type="entry name" value="GNAT_dom"/>
</dbReference>
<keyword evidence="5" id="KW-1185">Reference proteome</keyword>
<dbReference type="Pfam" id="PF00583">
    <property type="entry name" value="Acetyltransf_1"/>
    <property type="match status" value="1"/>
</dbReference>
<dbReference type="EMBL" id="JBHRXI010000008">
    <property type="protein sequence ID" value="MFC3613823.1"/>
    <property type="molecule type" value="Genomic_DNA"/>
</dbReference>
<dbReference type="PROSITE" id="PS51186">
    <property type="entry name" value="GNAT"/>
    <property type="match status" value="1"/>
</dbReference>
<sequence length="167" mass="18624">MIRRGEPRDLHALAEILHACVHDGASVGFILPFATEQAEAWWRGVMPTLEDGQRELFVAEVEGVVRGTVQLSAAAMPNQPHRADVMKLLVHPQARRQGLGRALMEALEERAKALGRRLLVLDTRSSDPSRLLYLGLGYVVAGEIPGYCRNPFAEVYEPTTYMYKVLE</sequence>
<evidence type="ECO:0000259" key="3">
    <source>
        <dbReference type="PROSITE" id="PS51186"/>
    </source>
</evidence>
<keyword evidence="2 4" id="KW-0012">Acyltransferase</keyword>
<name>A0ABV7TI99_9RHOB</name>
<keyword evidence="1 4" id="KW-0808">Transferase</keyword>
<feature type="domain" description="N-acetyltransferase" evidence="3">
    <location>
        <begin position="1"/>
        <end position="167"/>
    </location>
</feature>
<organism evidence="4 5">
    <name type="scientific">Lutimaribacter marinistellae</name>
    <dbReference type="NCBI Taxonomy" id="1820329"/>
    <lineage>
        <taxon>Bacteria</taxon>
        <taxon>Pseudomonadati</taxon>
        <taxon>Pseudomonadota</taxon>
        <taxon>Alphaproteobacteria</taxon>
        <taxon>Rhodobacterales</taxon>
        <taxon>Roseobacteraceae</taxon>
        <taxon>Lutimaribacter</taxon>
    </lineage>
</organism>
<evidence type="ECO:0000256" key="2">
    <source>
        <dbReference type="ARBA" id="ARBA00023315"/>
    </source>
</evidence>
<dbReference type="CDD" id="cd04301">
    <property type="entry name" value="NAT_SF"/>
    <property type="match status" value="1"/>
</dbReference>
<dbReference type="InterPro" id="IPR050832">
    <property type="entry name" value="Bact_Acetyltransf"/>
</dbReference>
<dbReference type="EC" id="2.3.-.-" evidence="4"/>
<dbReference type="Proteomes" id="UP001595629">
    <property type="component" value="Unassembled WGS sequence"/>
</dbReference>
<dbReference type="SUPFAM" id="SSF55729">
    <property type="entry name" value="Acyl-CoA N-acyltransferases (Nat)"/>
    <property type="match status" value="1"/>
</dbReference>
<dbReference type="PANTHER" id="PTHR43877">
    <property type="entry name" value="AMINOALKYLPHOSPHONATE N-ACETYLTRANSFERASE-RELATED-RELATED"/>
    <property type="match status" value="1"/>
</dbReference>
<dbReference type="RefSeq" id="WP_386735016.1">
    <property type="nucleotide sequence ID" value="NZ_JBHRXI010000008.1"/>
</dbReference>
<protein>
    <submittedName>
        <fullName evidence="4">GNAT family N-acetyltransferase</fullName>
        <ecNumber evidence="4">2.3.-.-</ecNumber>
    </submittedName>
</protein>
<evidence type="ECO:0000313" key="4">
    <source>
        <dbReference type="EMBL" id="MFC3613823.1"/>
    </source>
</evidence>
<evidence type="ECO:0000256" key="1">
    <source>
        <dbReference type="ARBA" id="ARBA00022679"/>
    </source>
</evidence>
<comment type="caution">
    <text evidence="4">The sequence shown here is derived from an EMBL/GenBank/DDBJ whole genome shotgun (WGS) entry which is preliminary data.</text>
</comment>